<feature type="transmembrane region" description="Helical" evidence="1">
    <location>
        <begin position="416"/>
        <end position="437"/>
    </location>
</feature>
<feature type="transmembrane region" description="Helical" evidence="1">
    <location>
        <begin position="240"/>
        <end position="268"/>
    </location>
</feature>
<dbReference type="EMBL" id="VSZQ01000056">
    <property type="protein sequence ID" value="TYR64180.1"/>
    <property type="molecule type" value="Genomic_DNA"/>
</dbReference>
<dbReference type="Proteomes" id="UP000323242">
    <property type="component" value="Unassembled WGS sequence"/>
</dbReference>
<gene>
    <name evidence="2" type="ORF">FY004_12860</name>
</gene>
<accession>A0A5D4JIZ3</accession>
<feature type="transmembrane region" description="Helical" evidence="1">
    <location>
        <begin position="195"/>
        <end position="219"/>
    </location>
</feature>
<dbReference type="RefSeq" id="WP_148902489.1">
    <property type="nucleotide sequence ID" value="NZ_VSZQ01000056.1"/>
</dbReference>
<feature type="transmembrane region" description="Helical" evidence="1">
    <location>
        <begin position="361"/>
        <end position="388"/>
    </location>
</feature>
<feature type="transmembrane region" description="Helical" evidence="1">
    <location>
        <begin position="667"/>
        <end position="694"/>
    </location>
</feature>
<evidence type="ECO:0000313" key="2">
    <source>
        <dbReference type="EMBL" id="TYR64180.1"/>
    </source>
</evidence>
<reference evidence="2 3" key="1">
    <citation type="submission" date="2019-08" db="EMBL/GenBank/DDBJ databases">
        <title>Draft genome for granaticin producer strain Streptomyces parvus C05.</title>
        <authorList>
            <person name="Gonzalez-Pimentel J.L."/>
        </authorList>
    </citation>
    <scope>NUCLEOTIDE SEQUENCE [LARGE SCALE GENOMIC DNA]</scope>
    <source>
        <strain evidence="2 3">C05</strain>
    </source>
</reference>
<dbReference type="AlphaFoldDB" id="A0A5D4JIZ3"/>
<evidence type="ECO:0000313" key="3">
    <source>
        <dbReference type="Proteomes" id="UP000323242"/>
    </source>
</evidence>
<evidence type="ECO:0000256" key="1">
    <source>
        <dbReference type="SAM" id="Phobius"/>
    </source>
</evidence>
<evidence type="ECO:0008006" key="4">
    <source>
        <dbReference type="Google" id="ProtNLM"/>
    </source>
</evidence>
<keyword evidence="1" id="KW-0812">Transmembrane</keyword>
<feature type="transmembrane region" description="Helical" evidence="1">
    <location>
        <begin position="714"/>
        <end position="735"/>
    </location>
</feature>
<feature type="transmembrane region" description="Helical" evidence="1">
    <location>
        <begin position="624"/>
        <end position="646"/>
    </location>
</feature>
<protein>
    <recommendedName>
        <fullName evidence="4">FtsX-like permease family protein</fullName>
    </recommendedName>
</protein>
<sequence length="746" mass="76864">MNTGRSLNRQLLRMGRAAGRGSADGRIRFVALTIATCVLAVTLAAAVAAWATYDERTERGAARTPVLRLHDGQTPEEAPLRIQLYVDDVHDQQVEVIYVEPMSADAPLPPGVSRWPGPGEAVLSPSLAADGVGDRYGRVVGSIAPEGLASPGERYAYARPADGTLAAEHALLATGFGSKDAGGFGDLATVRPLSVFLSLLIAMLGLPAGLFAVVATRLGAAGRDRRTALLGALGGGRRQVALLSTGEAAPALLLGVALTAPVLGAALVTDLRIPFVGYVLAASDMRSHVWPLVLALIASPLLLVALVVLMHQWAGPGRSTRPRGTSRGRLVKVAAGLCPVFLGILSWSPTAFATYGATRTVVLVSLLGTVGALATVPAAVALLLSAAGRGVTKLGRRRGWAGTLLAGRWTQGRPGYLSRLVAGVVIALGLLSVVQVYPSMHSASVQGALAMRERFGHSLLTVQMPHGAEGRTGAWVEKLPPGADVAVLDSTLGLANGAGEVKETPDGPVKVRQAVTVRGSCGALRGLGLECPAGRRAQDVPLSDSTPALRALLPSSVTQVGVDRGPLAPRQGNVLVVYSPQGEALPLGTLKRDALSVLGPGALVEAVGQGWIGGAALLSSQLRWVTLLGVVGVVLVAMAAALNCLAEVLRFARSIAPVSVVSGSRRVYVTVAAWTLAAPLCAAAALGAVSAVWVTLPYTTPPRSGELPPQMLSASVATLCALALVVACLAAWGAVRESERWRPRHD</sequence>
<keyword evidence="1" id="KW-0472">Membrane</keyword>
<name>A0A5D4JIZ3_9ACTN</name>
<comment type="caution">
    <text evidence="2">The sequence shown here is derived from an EMBL/GenBank/DDBJ whole genome shotgun (WGS) entry which is preliminary data.</text>
</comment>
<feature type="transmembrane region" description="Helical" evidence="1">
    <location>
        <begin position="288"/>
        <end position="309"/>
    </location>
</feature>
<feature type="transmembrane region" description="Helical" evidence="1">
    <location>
        <begin position="330"/>
        <end position="349"/>
    </location>
</feature>
<keyword evidence="3" id="KW-1185">Reference proteome</keyword>
<keyword evidence="1" id="KW-1133">Transmembrane helix</keyword>
<feature type="transmembrane region" description="Helical" evidence="1">
    <location>
        <begin position="29"/>
        <end position="53"/>
    </location>
</feature>
<organism evidence="2 3">
    <name type="scientific">Streptomyces parvus</name>
    <dbReference type="NCBI Taxonomy" id="66428"/>
    <lineage>
        <taxon>Bacteria</taxon>
        <taxon>Bacillati</taxon>
        <taxon>Actinomycetota</taxon>
        <taxon>Actinomycetes</taxon>
        <taxon>Kitasatosporales</taxon>
        <taxon>Streptomycetaceae</taxon>
        <taxon>Streptomyces</taxon>
    </lineage>
</organism>
<proteinExistence type="predicted"/>